<evidence type="ECO:0000256" key="1">
    <source>
        <dbReference type="ARBA" id="ARBA00009470"/>
    </source>
</evidence>
<dbReference type="InterPro" id="IPR005204">
    <property type="entry name" value="Hemocyanin_N"/>
</dbReference>
<feature type="chain" id="PRO_5043900835" description="Tyrosinase copper-binding domain-containing protein" evidence="2">
    <location>
        <begin position="19"/>
        <end position="662"/>
    </location>
</feature>
<dbReference type="InterPro" id="IPR037020">
    <property type="entry name" value="Hemocyanin_C_sf"/>
</dbReference>
<dbReference type="InterPro" id="IPR014756">
    <property type="entry name" value="Ig_E-set"/>
</dbReference>
<evidence type="ECO:0000256" key="2">
    <source>
        <dbReference type="SAM" id="SignalP"/>
    </source>
</evidence>
<dbReference type="SUPFAM" id="SSF48056">
    <property type="entry name" value="Di-copper centre-containing domain"/>
    <property type="match status" value="1"/>
</dbReference>
<comment type="caution">
    <text evidence="4">The sequence shown here is derived from an EMBL/GenBank/DDBJ whole genome shotgun (WGS) entry which is preliminary data.</text>
</comment>
<dbReference type="PROSITE" id="PS00209">
    <property type="entry name" value="HEMOCYANIN_1"/>
    <property type="match status" value="1"/>
</dbReference>
<evidence type="ECO:0000313" key="4">
    <source>
        <dbReference type="EMBL" id="KAK8732344.1"/>
    </source>
</evidence>
<keyword evidence="2" id="KW-0732">Signal</keyword>
<dbReference type="InterPro" id="IPR008922">
    <property type="entry name" value="Di-copper_centre_dom_sf"/>
</dbReference>
<dbReference type="InterPro" id="IPR013788">
    <property type="entry name" value="Hemocyanin/hexamerin"/>
</dbReference>
<dbReference type="AlphaFoldDB" id="A0AAW0X2R8"/>
<sequence>ANMQWAVVTAVFLAATVAADTNVAYQQQTINRLLYKISSPIKSTFTDLKQAAQSWNPREHIDKTSDGGAAVKRLMDELEDHRLLKQHHWFSLFNTRQREEALMLVDVLLHSRDFLTFKNNAAFFRERMNEGEFAYALYAAVTHSYLTRYVVLPPLYEVTPHLFTNSEVISKAYTAKMTQTPGIFKMEFTGSKKNPEQRVAYFGEDVGINSHHVHWHLDFPFWWTGDKIDRKGELFFWAHHQLTARYDAERLSNHLPPVDELYWDRPIKDGFAPHTVYKYGGEFPTRPDNKEFDDVEGVARIRDLKVLESRIHDAIAHGYIFNADGTHTDIDNDHGIDILGDIIESSAYSTNVAYYGALHNQAHRVLGAQADPKHKFNLPPGVMEHFETATRDPAFFRLHKYIDGIFKEHKDKLPPYTEEDLLYSNVRITDVEVSELSTYFEDFEFDLTNALDTTENVNEVSVKTRVSRLNHKPFSMNIHAHADHDDKVTVRIYIVPKYDENHIECDIDESRWGAILLDTFWTEVHAGDNEIKRKSSESSVAIPDRVSFPQLIHDADVAVANRAELPHKDTRSCGHPQRLLLPKGTKEGMEFWLDVFITSGDDAVHDDLAVHDHGSTHGYCGIRGEKYPDKRPMGFPLDRRIPDIRVYKVPNQHGHVVKIFHH</sequence>
<dbReference type="PROSITE" id="PS00498">
    <property type="entry name" value="TYROSINASE_2"/>
    <property type="match status" value="1"/>
</dbReference>
<proteinExistence type="inferred from homology"/>
<dbReference type="InterPro" id="IPR005203">
    <property type="entry name" value="Hemocyanin_C"/>
</dbReference>
<feature type="domain" description="Tyrosinase copper-binding" evidence="3">
    <location>
        <begin position="392"/>
        <end position="403"/>
    </location>
</feature>
<accession>A0AAW0X2R8</accession>
<dbReference type="Pfam" id="PF03723">
    <property type="entry name" value="Hemocyanin_C"/>
    <property type="match status" value="1"/>
</dbReference>
<dbReference type="InterPro" id="IPR002227">
    <property type="entry name" value="Tyrosinase_Cu-bd"/>
</dbReference>
<dbReference type="PANTHER" id="PTHR11511">
    <property type="entry name" value="LARVAL STORAGE PROTEIN/PHENOLOXIDASE"/>
    <property type="match status" value="1"/>
</dbReference>
<dbReference type="InterPro" id="IPR036697">
    <property type="entry name" value="Hemocyanin_N_sf"/>
</dbReference>
<dbReference type="PANTHER" id="PTHR11511:SF5">
    <property type="entry name" value="FAT-BODY PROTEIN 1-RELATED"/>
    <property type="match status" value="1"/>
</dbReference>
<dbReference type="PROSITE" id="PS00210">
    <property type="entry name" value="HEMOCYANIN_2"/>
    <property type="match status" value="1"/>
</dbReference>
<dbReference type="SUPFAM" id="SSF48050">
    <property type="entry name" value="Hemocyanin, N-terminal domain"/>
    <property type="match status" value="1"/>
</dbReference>
<evidence type="ECO:0000313" key="5">
    <source>
        <dbReference type="Proteomes" id="UP001445076"/>
    </source>
</evidence>
<protein>
    <recommendedName>
        <fullName evidence="3">Tyrosinase copper-binding domain-containing protein</fullName>
    </recommendedName>
</protein>
<dbReference type="EMBL" id="JARKIK010000057">
    <property type="protein sequence ID" value="KAK8732344.1"/>
    <property type="molecule type" value="Genomic_DNA"/>
</dbReference>
<evidence type="ECO:0000259" key="3">
    <source>
        <dbReference type="PROSITE" id="PS00498"/>
    </source>
</evidence>
<dbReference type="Gene3D" id="1.10.1280.10">
    <property type="entry name" value="Di-copper center containing domain from catechol oxidase"/>
    <property type="match status" value="1"/>
</dbReference>
<feature type="non-terminal residue" evidence="4">
    <location>
        <position position="1"/>
    </location>
</feature>
<organism evidence="4 5">
    <name type="scientific">Cherax quadricarinatus</name>
    <name type="common">Australian red claw crayfish</name>
    <dbReference type="NCBI Taxonomy" id="27406"/>
    <lineage>
        <taxon>Eukaryota</taxon>
        <taxon>Metazoa</taxon>
        <taxon>Ecdysozoa</taxon>
        <taxon>Arthropoda</taxon>
        <taxon>Crustacea</taxon>
        <taxon>Multicrustacea</taxon>
        <taxon>Malacostraca</taxon>
        <taxon>Eumalacostraca</taxon>
        <taxon>Eucarida</taxon>
        <taxon>Decapoda</taxon>
        <taxon>Pleocyemata</taxon>
        <taxon>Astacidea</taxon>
        <taxon>Parastacoidea</taxon>
        <taxon>Parastacidae</taxon>
        <taxon>Cherax</taxon>
    </lineage>
</organism>
<dbReference type="Gene3D" id="2.60.40.1520">
    <property type="entry name" value="Hemocyanin, C-terminal domain"/>
    <property type="match status" value="1"/>
</dbReference>
<dbReference type="GO" id="GO:0016491">
    <property type="term" value="F:oxidoreductase activity"/>
    <property type="evidence" value="ECO:0007669"/>
    <property type="project" value="InterPro"/>
</dbReference>
<feature type="signal peptide" evidence="2">
    <location>
        <begin position="1"/>
        <end position="18"/>
    </location>
</feature>
<dbReference type="Pfam" id="PF00372">
    <property type="entry name" value="Hemocyanin_M"/>
    <property type="match status" value="1"/>
</dbReference>
<comment type="similarity">
    <text evidence="1">Belongs to the tyrosinase family. Hemocyanin subfamily.</text>
</comment>
<keyword evidence="5" id="KW-1185">Reference proteome</keyword>
<gene>
    <name evidence="4" type="ORF">OTU49_007037</name>
</gene>
<name>A0AAW0X2R8_CHEQU</name>
<dbReference type="Gene3D" id="1.20.1370.10">
    <property type="entry name" value="Hemocyanin, N-terminal domain"/>
    <property type="match status" value="1"/>
</dbReference>
<dbReference type="SUPFAM" id="SSF81296">
    <property type="entry name" value="E set domains"/>
    <property type="match status" value="1"/>
</dbReference>
<reference evidence="4 5" key="1">
    <citation type="journal article" date="2024" name="BMC Genomics">
        <title>Genome assembly of redclaw crayfish (Cherax quadricarinatus) provides insights into its immune adaptation and hypoxia tolerance.</title>
        <authorList>
            <person name="Liu Z."/>
            <person name="Zheng J."/>
            <person name="Li H."/>
            <person name="Fang K."/>
            <person name="Wang S."/>
            <person name="He J."/>
            <person name="Zhou D."/>
            <person name="Weng S."/>
            <person name="Chi M."/>
            <person name="Gu Z."/>
            <person name="He J."/>
            <person name="Li F."/>
            <person name="Wang M."/>
        </authorList>
    </citation>
    <scope>NUCLEOTIDE SEQUENCE [LARGE SCALE GENOMIC DNA]</scope>
    <source>
        <strain evidence="4">ZL_2023a</strain>
    </source>
</reference>
<dbReference type="Proteomes" id="UP001445076">
    <property type="component" value="Unassembled WGS sequence"/>
</dbReference>
<dbReference type="InterPro" id="IPR000896">
    <property type="entry name" value="Hemocyanin/hexamerin_mid_dom"/>
</dbReference>
<dbReference type="PRINTS" id="PR00187">
    <property type="entry name" value="HAEMOCYANIN"/>
</dbReference>
<dbReference type="Pfam" id="PF03722">
    <property type="entry name" value="Hemocyanin_N"/>
    <property type="match status" value="1"/>
</dbReference>